<feature type="compositionally biased region" description="Low complexity" evidence="1">
    <location>
        <begin position="146"/>
        <end position="161"/>
    </location>
</feature>
<dbReference type="EMBL" id="JAVRQU010000005">
    <property type="protein sequence ID" value="KAK5703250.1"/>
    <property type="molecule type" value="Genomic_DNA"/>
</dbReference>
<evidence type="ECO:0000256" key="1">
    <source>
        <dbReference type="SAM" id="MobiDB-lite"/>
    </source>
</evidence>
<evidence type="ECO:0000313" key="5">
    <source>
        <dbReference type="Proteomes" id="UP001310594"/>
    </source>
</evidence>
<sequence>MRYALAAAALVAGALAVPYQKRDVVVDYDYVTVTNVVTVTAGAEATTSVEAAAAVVSSSSSSKKHHHWWTKSTVASSAAATSVAPAPSSSEAPSSSAVPAPSSYEAPSSSAAPTTATSTYVAPTTSTSVYVAPTATSKAPSSTWVAPSSSKAPASSAPASSAAGAAPTDYAGLAKYHHNLHRSNHSAPAIEWDDALAATAEKIASSCVYAHDVDTDGGGYGQNIAAGVESNNISAIITDLFYNGEVGWYDGLYGKDQPDMTNFEKWGHFSQIVWVDTTHVGCATYDCTNKGLANVGTDVAPFFTVCNYKNPGNYANEYGVNVLKSKNKPTAQWNAGSS</sequence>
<keyword evidence="2" id="KW-0732">Signal</keyword>
<reference evidence="4" key="1">
    <citation type="submission" date="2023-08" db="EMBL/GenBank/DDBJ databases">
        <title>Black Yeasts Isolated from many extreme environments.</title>
        <authorList>
            <person name="Coleine C."/>
            <person name="Stajich J.E."/>
            <person name="Selbmann L."/>
        </authorList>
    </citation>
    <scope>NUCLEOTIDE SEQUENCE</scope>
    <source>
        <strain evidence="4">CCFEE 5810</strain>
    </source>
</reference>
<evidence type="ECO:0000256" key="2">
    <source>
        <dbReference type="SAM" id="SignalP"/>
    </source>
</evidence>
<protein>
    <recommendedName>
        <fullName evidence="3">SCP domain-containing protein</fullName>
    </recommendedName>
</protein>
<dbReference type="InterPro" id="IPR035940">
    <property type="entry name" value="CAP_sf"/>
</dbReference>
<dbReference type="InterPro" id="IPR001283">
    <property type="entry name" value="CRISP-related"/>
</dbReference>
<organism evidence="4 5">
    <name type="scientific">Elasticomyces elasticus</name>
    <dbReference type="NCBI Taxonomy" id="574655"/>
    <lineage>
        <taxon>Eukaryota</taxon>
        <taxon>Fungi</taxon>
        <taxon>Dikarya</taxon>
        <taxon>Ascomycota</taxon>
        <taxon>Pezizomycotina</taxon>
        <taxon>Dothideomycetes</taxon>
        <taxon>Dothideomycetidae</taxon>
        <taxon>Mycosphaerellales</taxon>
        <taxon>Teratosphaeriaceae</taxon>
        <taxon>Elasticomyces</taxon>
    </lineage>
</organism>
<name>A0AAN8A416_9PEZI</name>
<dbReference type="Pfam" id="PF00188">
    <property type="entry name" value="CAP"/>
    <property type="match status" value="1"/>
</dbReference>
<dbReference type="PRINTS" id="PR00837">
    <property type="entry name" value="V5TPXLIKE"/>
</dbReference>
<dbReference type="SUPFAM" id="SSF55797">
    <property type="entry name" value="PR-1-like"/>
    <property type="match status" value="1"/>
</dbReference>
<dbReference type="PANTHER" id="PTHR10334">
    <property type="entry name" value="CYSTEINE-RICH SECRETORY PROTEIN-RELATED"/>
    <property type="match status" value="1"/>
</dbReference>
<comment type="caution">
    <text evidence="4">The sequence shown here is derived from an EMBL/GenBank/DDBJ whole genome shotgun (WGS) entry which is preliminary data.</text>
</comment>
<feature type="signal peptide" evidence="2">
    <location>
        <begin position="1"/>
        <end position="16"/>
    </location>
</feature>
<dbReference type="FunFam" id="3.40.33.10:FF:000018">
    <property type="entry name" value="SCP-like extracellular protein, putative"/>
    <property type="match status" value="1"/>
</dbReference>
<dbReference type="GO" id="GO:0005576">
    <property type="term" value="C:extracellular region"/>
    <property type="evidence" value="ECO:0007669"/>
    <property type="project" value="InterPro"/>
</dbReference>
<gene>
    <name evidence="4" type="ORF">LTR97_004199</name>
</gene>
<dbReference type="PROSITE" id="PS01009">
    <property type="entry name" value="CRISP_1"/>
    <property type="match status" value="1"/>
</dbReference>
<feature type="domain" description="SCP" evidence="3">
    <location>
        <begin position="171"/>
        <end position="316"/>
    </location>
</feature>
<dbReference type="AlphaFoldDB" id="A0AAN8A416"/>
<feature type="region of interest" description="Disordered" evidence="1">
    <location>
        <begin position="139"/>
        <end position="161"/>
    </location>
</feature>
<proteinExistence type="predicted"/>
<evidence type="ECO:0000313" key="4">
    <source>
        <dbReference type="EMBL" id="KAK5703250.1"/>
    </source>
</evidence>
<dbReference type="InterPro" id="IPR014044">
    <property type="entry name" value="CAP_dom"/>
</dbReference>
<dbReference type="InterPro" id="IPR018244">
    <property type="entry name" value="Allrgn_V5/Tpx1_CS"/>
</dbReference>
<accession>A0AAN8A416</accession>
<evidence type="ECO:0000259" key="3">
    <source>
        <dbReference type="SMART" id="SM00198"/>
    </source>
</evidence>
<dbReference type="SMART" id="SM00198">
    <property type="entry name" value="SCP"/>
    <property type="match status" value="1"/>
</dbReference>
<feature type="chain" id="PRO_5042916300" description="SCP domain-containing protein" evidence="2">
    <location>
        <begin position="17"/>
        <end position="338"/>
    </location>
</feature>
<feature type="region of interest" description="Disordered" evidence="1">
    <location>
        <begin position="84"/>
        <end position="115"/>
    </location>
</feature>
<dbReference type="Proteomes" id="UP001310594">
    <property type="component" value="Unassembled WGS sequence"/>
</dbReference>
<dbReference type="Gene3D" id="3.40.33.10">
    <property type="entry name" value="CAP"/>
    <property type="match status" value="1"/>
</dbReference>
<dbReference type="CDD" id="cd05380">
    <property type="entry name" value="CAP_euk"/>
    <property type="match status" value="1"/>
</dbReference>